<evidence type="ECO:0000256" key="5">
    <source>
        <dbReference type="HAMAP-Rule" id="MF_00127"/>
    </source>
</evidence>
<dbReference type="EC" id="6.1.1.21" evidence="5"/>
<dbReference type="GO" id="GO:0005524">
    <property type="term" value="F:ATP binding"/>
    <property type="evidence" value="ECO:0007669"/>
    <property type="project" value="UniProtKB-UniRule"/>
</dbReference>
<sequence>MQKLLKPRGTQDILPQDQKYRDFIWKIFEKKMVLQGFEKIETPIFERAEVFARPIGENSDIVQKQMFEVSRLGSSKNDNEEKLVLRPDYTAGIIRSYLETGFSGAPQPFKLYYAGPLFRYERPQKGRQRQFTQFGFEVIGDSASATDALTIYTVWDILKSLKILKLCSIEINTVGCELCKPDISEKLQNFFNSFKKMLCGDCKKRINNNNPLRILDCKEKTCQKIASSSPDIIDMVCENCKTHFSETLEFLDELNVSYDLNPKLVRGLDYYTRTTFEVVIKNVKERQSSLAGGGRYDRLAKTLGGKKTSAIGMSFGVERIIEFLKENNIDAPETSKPQVMLIQLGPKARKKTLKLMTELIKKGIKSFIAPGKESLKSQLHLADKKKIRFVLIVGEREVFDKSVIVKDMERNSQESINDGRLINKLKSKIKN</sequence>
<comment type="catalytic activity">
    <reaction evidence="4 5">
        <text>tRNA(His) + L-histidine + ATP = L-histidyl-tRNA(His) + AMP + diphosphate + H(+)</text>
        <dbReference type="Rhea" id="RHEA:17313"/>
        <dbReference type="Rhea" id="RHEA-COMP:9665"/>
        <dbReference type="Rhea" id="RHEA-COMP:9689"/>
        <dbReference type="ChEBI" id="CHEBI:15378"/>
        <dbReference type="ChEBI" id="CHEBI:30616"/>
        <dbReference type="ChEBI" id="CHEBI:33019"/>
        <dbReference type="ChEBI" id="CHEBI:57595"/>
        <dbReference type="ChEBI" id="CHEBI:78442"/>
        <dbReference type="ChEBI" id="CHEBI:78527"/>
        <dbReference type="ChEBI" id="CHEBI:456215"/>
        <dbReference type="EC" id="6.1.1.21"/>
    </reaction>
</comment>
<dbReference type="HAMAP" id="MF_00127">
    <property type="entry name" value="His_tRNA_synth"/>
    <property type="match status" value="1"/>
</dbReference>
<dbReference type="InterPro" id="IPR006195">
    <property type="entry name" value="aa-tRNA-synth_II"/>
</dbReference>
<dbReference type="InterPro" id="IPR015807">
    <property type="entry name" value="His-tRNA-ligase"/>
</dbReference>
<feature type="binding site" evidence="6">
    <location>
        <begin position="88"/>
        <end position="90"/>
    </location>
    <ligand>
        <name>L-histidine</name>
        <dbReference type="ChEBI" id="CHEBI:57595"/>
    </ligand>
</feature>
<dbReference type="PANTHER" id="PTHR43707">
    <property type="entry name" value="HISTIDYL-TRNA SYNTHETASE"/>
    <property type="match status" value="1"/>
</dbReference>
<protein>
    <recommendedName>
        <fullName evidence="5">Histidine--tRNA ligase</fullName>
        <ecNumber evidence="5">6.1.1.21</ecNumber>
    </recommendedName>
    <alternativeName>
        <fullName evidence="5">Histidyl-tRNA synthetase</fullName>
        <shortName evidence="5">HisRS</shortName>
    </alternativeName>
</protein>
<dbReference type="Proteomes" id="UP000315689">
    <property type="component" value="Unassembled WGS sequence"/>
</dbReference>
<gene>
    <name evidence="5" type="primary">hisS</name>
    <name evidence="8" type="ORF">CEN89_584</name>
</gene>
<evidence type="ECO:0000313" key="8">
    <source>
        <dbReference type="EMBL" id="TSC92654.1"/>
    </source>
</evidence>
<comment type="subunit">
    <text evidence="5">Homodimer.</text>
</comment>
<feature type="binding site" evidence="6">
    <location>
        <position position="266"/>
    </location>
    <ligand>
        <name>L-histidine</name>
        <dbReference type="ChEBI" id="CHEBI:57595"/>
    </ligand>
</feature>
<dbReference type="InterPro" id="IPR036621">
    <property type="entry name" value="Anticodon-bd_dom_sf"/>
</dbReference>
<keyword evidence="5" id="KW-0648">Protein biosynthesis</keyword>
<feature type="binding site" evidence="6">
    <location>
        <position position="133"/>
    </location>
    <ligand>
        <name>L-histidine</name>
        <dbReference type="ChEBI" id="CHEBI:57595"/>
    </ligand>
</feature>
<keyword evidence="3 5" id="KW-0030">Aminoacyl-tRNA synthetase</keyword>
<dbReference type="GO" id="GO:0004821">
    <property type="term" value="F:histidine-tRNA ligase activity"/>
    <property type="evidence" value="ECO:0007669"/>
    <property type="project" value="UniProtKB-UniRule"/>
</dbReference>
<dbReference type="Gene3D" id="3.30.930.10">
    <property type="entry name" value="Bira Bifunctional Protein, Domain 2"/>
    <property type="match status" value="1"/>
</dbReference>
<comment type="subcellular location">
    <subcellularLocation>
        <location evidence="5">Cytoplasm</location>
    </subcellularLocation>
</comment>
<dbReference type="SUPFAM" id="SSF52954">
    <property type="entry name" value="Class II aaRS ABD-related"/>
    <property type="match status" value="1"/>
</dbReference>
<dbReference type="InterPro" id="IPR004154">
    <property type="entry name" value="Anticodon-bd"/>
</dbReference>
<reference evidence="8 9" key="1">
    <citation type="submission" date="2017-07" db="EMBL/GenBank/DDBJ databases">
        <title>Mechanisms for carbon and nitrogen cycling indicate functional differentiation within the Candidate Phyla Radiation.</title>
        <authorList>
            <person name="Danczak R.E."/>
            <person name="Johnston M.D."/>
            <person name="Kenah C."/>
            <person name="Slattery M."/>
            <person name="Wrighton K.C."/>
            <person name="Wilkins M.J."/>
        </authorList>
    </citation>
    <scope>NUCLEOTIDE SEQUENCE [LARGE SCALE GENOMIC DNA]</scope>
    <source>
        <strain evidence="8">Licking1014_7</strain>
    </source>
</reference>
<dbReference type="PIRSF" id="PIRSF001549">
    <property type="entry name" value="His-tRNA_synth"/>
    <property type="match status" value="1"/>
</dbReference>
<evidence type="ECO:0000313" key="9">
    <source>
        <dbReference type="Proteomes" id="UP000315689"/>
    </source>
</evidence>
<comment type="caution">
    <text evidence="8">The sequence shown here is derived from an EMBL/GenBank/DDBJ whole genome shotgun (WGS) entry which is preliminary data.</text>
</comment>
<dbReference type="NCBIfam" id="TIGR00442">
    <property type="entry name" value="hisS"/>
    <property type="match status" value="1"/>
</dbReference>
<proteinExistence type="inferred from homology"/>
<dbReference type="EMBL" id="VMGK01000018">
    <property type="protein sequence ID" value="TSC92654.1"/>
    <property type="molecule type" value="Genomic_DNA"/>
</dbReference>
<dbReference type="GO" id="GO:0006427">
    <property type="term" value="P:histidyl-tRNA aminoacylation"/>
    <property type="evidence" value="ECO:0007669"/>
    <property type="project" value="UniProtKB-UniRule"/>
</dbReference>
<dbReference type="Pfam" id="PF13393">
    <property type="entry name" value="tRNA-synt_His"/>
    <property type="match status" value="2"/>
</dbReference>
<dbReference type="GO" id="GO:0005737">
    <property type="term" value="C:cytoplasm"/>
    <property type="evidence" value="ECO:0007669"/>
    <property type="project" value="UniProtKB-SubCell"/>
</dbReference>
<dbReference type="Pfam" id="PF03129">
    <property type="entry name" value="HGTP_anticodon"/>
    <property type="match status" value="1"/>
</dbReference>
<dbReference type="CDD" id="cd00773">
    <property type="entry name" value="HisRS-like_core"/>
    <property type="match status" value="1"/>
</dbReference>
<dbReference type="PROSITE" id="PS50862">
    <property type="entry name" value="AA_TRNA_LIGASE_II"/>
    <property type="match status" value="1"/>
</dbReference>
<keyword evidence="2 5" id="KW-0547">Nucleotide-binding</keyword>
<dbReference type="InterPro" id="IPR045864">
    <property type="entry name" value="aa-tRNA-synth_II/BPL/LPL"/>
</dbReference>
<keyword evidence="5" id="KW-0963">Cytoplasm</keyword>
<feature type="domain" description="Aminoacyl-transfer RNA synthetases class-II family profile" evidence="7">
    <location>
        <begin position="1"/>
        <end position="332"/>
    </location>
</feature>
<evidence type="ECO:0000259" key="7">
    <source>
        <dbReference type="PROSITE" id="PS50862"/>
    </source>
</evidence>
<evidence type="ECO:0000256" key="2">
    <source>
        <dbReference type="ARBA" id="ARBA00022741"/>
    </source>
</evidence>
<organism evidence="8 9">
    <name type="scientific">Candidatus Berkelbacteria bacterium Licking1014_7</name>
    <dbReference type="NCBI Taxonomy" id="2017147"/>
    <lineage>
        <taxon>Bacteria</taxon>
        <taxon>Candidatus Berkelbacteria</taxon>
    </lineage>
</organism>
<feature type="binding site" evidence="6">
    <location>
        <position position="119"/>
    </location>
    <ligand>
        <name>L-histidine</name>
        <dbReference type="ChEBI" id="CHEBI:57595"/>
    </ligand>
</feature>
<name>A0A554LIG5_9BACT</name>
<evidence type="ECO:0000256" key="6">
    <source>
        <dbReference type="PIRSR" id="PIRSR001549-1"/>
    </source>
</evidence>
<evidence type="ECO:0000256" key="3">
    <source>
        <dbReference type="ARBA" id="ARBA00023146"/>
    </source>
</evidence>
<dbReference type="InterPro" id="IPR041715">
    <property type="entry name" value="HisRS-like_core"/>
</dbReference>
<dbReference type="InterPro" id="IPR004516">
    <property type="entry name" value="HisRS/HisZ"/>
</dbReference>
<keyword evidence="5" id="KW-0436">Ligase</keyword>
<comment type="similarity">
    <text evidence="1 5">Belongs to the class-II aminoacyl-tRNA synthetase family.</text>
</comment>
<keyword evidence="5" id="KW-0067">ATP-binding</keyword>
<dbReference type="SUPFAM" id="SSF55681">
    <property type="entry name" value="Class II aaRS and biotin synthetases"/>
    <property type="match status" value="1"/>
</dbReference>
<evidence type="ECO:0000256" key="4">
    <source>
        <dbReference type="ARBA" id="ARBA00047639"/>
    </source>
</evidence>
<accession>A0A554LIG5</accession>
<feature type="binding site" evidence="6">
    <location>
        <begin position="270"/>
        <end position="271"/>
    </location>
    <ligand>
        <name>L-histidine</name>
        <dbReference type="ChEBI" id="CHEBI:57595"/>
    </ligand>
</feature>
<feature type="binding site" evidence="6">
    <location>
        <position position="137"/>
    </location>
    <ligand>
        <name>L-histidine</name>
        <dbReference type="ChEBI" id="CHEBI:57595"/>
    </ligand>
</feature>
<dbReference type="AlphaFoldDB" id="A0A554LIG5"/>
<evidence type="ECO:0000256" key="1">
    <source>
        <dbReference type="ARBA" id="ARBA00008226"/>
    </source>
</evidence>
<dbReference type="PANTHER" id="PTHR43707:SF1">
    <property type="entry name" value="HISTIDINE--TRNA LIGASE, MITOCHONDRIAL-RELATED"/>
    <property type="match status" value="1"/>
</dbReference>
<dbReference type="Gene3D" id="3.40.50.800">
    <property type="entry name" value="Anticodon-binding domain"/>
    <property type="match status" value="1"/>
</dbReference>